<evidence type="ECO:0000313" key="8">
    <source>
        <dbReference type="Proteomes" id="UP000085678"/>
    </source>
</evidence>
<dbReference type="PANTHER" id="PTHR25462:SF291">
    <property type="entry name" value="E3 UBIQUITIN-PROTEIN LIGASE TRIM45"/>
    <property type="match status" value="1"/>
</dbReference>
<feature type="domain" description="B box-type" evidence="7">
    <location>
        <begin position="88"/>
        <end position="131"/>
    </location>
</feature>
<dbReference type="CDD" id="cd19757">
    <property type="entry name" value="Bbox1"/>
    <property type="match status" value="1"/>
</dbReference>
<dbReference type="InterPro" id="IPR013083">
    <property type="entry name" value="Znf_RING/FYVE/PHD"/>
</dbReference>
<dbReference type="Proteomes" id="UP000085678">
    <property type="component" value="Unplaced"/>
</dbReference>
<dbReference type="KEGG" id="lak:106152415"/>
<dbReference type="PROSITE" id="PS50119">
    <property type="entry name" value="ZF_BBOX"/>
    <property type="match status" value="1"/>
</dbReference>
<evidence type="ECO:0000259" key="7">
    <source>
        <dbReference type="PROSITE" id="PS50119"/>
    </source>
</evidence>
<keyword evidence="3 5" id="KW-0863">Zinc-finger</keyword>
<dbReference type="AlphaFoldDB" id="A0A1S3H600"/>
<keyword evidence="4" id="KW-0862">Zinc</keyword>
<evidence type="ECO:0000256" key="4">
    <source>
        <dbReference type="ARBA" id="ARBA00022833"/>
    </source>
</evidence>
<dbReference type="PROSITE" id="PS50089">
    <property type="entry name" value="ZF_RING_2"/>
    <property type="match status" value="1"/>
</dbReference>
<dbReference type="InterPro" id="IPR000315">
    <property type="entry name" value="Znf_B-box"/>
</dbReference>
<feature type="domain" description="RING-type" evidence="6">
    <location>
        <begin position="17"/>
        <end position="61"/>
    </location>
</feature>
<dbReference type="Gene3D" id="2.120.10.30">
    <property type="entry name" value="TolB, C-terminal domain"/>
    <property type="match status" value="1"/>
</dbReference>
<sequence length="635" mass="72474">MATGGGEEDISGSFVTCHICLEEYKDPRVLPCHHTFCLRCLQLHVTSNGSQDDTFSCPVCRRKTLTPKEGLQQLPHNLFMAEVQSTKADFKSCDLCGDDSSTYHCQECHQYICDCCKDFHDLNEGHTLKVEKEGLIPDAALEDQDNSTPFSEKLTAIVSQFSQSLLILKKELRTSEEEKMKYMSHRKEIHQRVKQQAHQIKVITDNRCEKLIKETDDFLKEKLSQLAQYTNTVSSQHRLAEEMHKEAINLQHSKNVESDQVKLLRKKLSEMQDSNADPRLRDPLIVLYHDSSLEDVRAKMGTTERHYGVKSNKTNGEPPAKTNWLIIDKWGSNWTKRRAEKVSEVQLEHCKTSTDCSYTSIAQYSTGYIFALDSEHDLIELYATKGEFLKHFDQKWNASIKFSKLAIMDTRLLVSYSESSIMFVAEVSLPEFGHKILNLFDTFHPRTILIASCGNVAVVLGKIHESKRERKRDYTQGSGRWTDVDVEYKYLEIHFFEGNCFSHKFSLHPDKFTWMQDKAPSDMAVDKEKNVFLLFPDHHCLLGLNSKGEKKFTYGKVNIPGTGVGQLTDPSCICTDNNGDIYIGDTGRIVKIKSDGAFIYHITGVCQPMSGYVFLVDHQGHIVTVEDGKVIKYIY</sequence>
<dbReference type="Pfam" id="PF13445">
    <property type="entry name" value="zf-RING_UBOX"/>
    <property type="match status" value="1"/>
</dbReference>
<dbReference type="GeneID" id="106152415"/>
<evidence type="ECO:0000256" key="3">
    <source>
        <dbReference type="ARBA" id="ARBA00022771"/>
    </source>
</evidence>
<dbReference type="InterPro" id="IPR001841">
    <property type="entry name" value="Znf_RING"/>
</dbReference>
<reference evidence="9" key="1">
    <citation type="submission" date="2025-08" db="UniProtKB">
        <authorList>
            <consortium name="RefSeq"/>
        </authorList>
    </citation>
    <scope>IDENTIFICATION</scope>
    <source>
        <tissue evidence="9">Gonads</tissue>
    </source>
</reference>
<keyword evidence="1" id="KW-0597">Phosphoprotein</keyword>
<dbReference type="PANTHER" id="PTHR25462">
    <property type="entry name" value="BONUS, ISOFORM C-RELATED"/>
    <property type="match status" value="1"/>
</dbReference>
<protein>
    <submittedName>
        <fullName evidence="9">Uncharacterized protein LOC106152415</fullName>
    </submittedName>
</protein>
<dbReference type="InterPro" id="IPR017907">
    <property type="entry name" value="Znf_RING_CS"/>
</dbReference>
<dbReference type="Gene3D" id="3.30.40.10">
    <property type="entry name" value="Zinc/RING finger domain, C3HC4 (zinc finger)"/>
    <property type="match status" value="1"/>
</dbReference>
<name>A0A1S3H600_LINAN</name>
<dbReference type="RefSeq" id="XP_013381428.1">
    <property type="nucleotide sequence ID" value="XM_013525974.1"/>
</dbReference>
<accession>A0A1S3H600</accession>
<dbReference type="InterPro" id="IPR027370">
    <property type="entry name" value="Znf-RING_euk"/>
</dbReference>
<dbReference type="SUPFAM" id="SSF57850">
    <property type="entry name" value="RING/U-box"/>
    <property type="match status" value="1"/>
</dbReference>
<keyword evidence="8" id="KW-1185">Reference proteome</keyword>
<dbReference type="InterPro" id="IPR011042">
    <property type="entry name" value="6-blade_b-propeller_TolB-like"/>
</dbReference>
<gene>
    <name evidence="9" type="primary">LOC106152415</name>
</gene>
<dbReference type="SMART" id="SM00184">
    <property type="entry name" value="RING"/>
    <property type="match status" value="1"/>
</dbReference>
<dbReference type="GO" id="GO:0008270">
    <property type="term" value="F:zinc ion binding"/>
    <property type="evidence" value="ECO:0007669"/>
    <property type="project" value="UniProtKB-KW"/>
</dbReference>
<dbReference type="SUPFAM" id="SSF63829">
    <property type="entry name" value="Calcium-dependent phosphotriesterase"/>
    <property type="match status" value="1"/>
</dbReference>
<evidence type="ECO:0000256" key="1">
    <source>
        <dbReference type="ARBA" id="ARBA00022553"/>
    </source>
</evidence>
<dbReference type="InParanoid" id="A0A1S3H600"/>
<evidence type="ECO:0000256" key="2">
    <source>
        <dbReference type="ARBA" id="ARBA00022723"/>
    </source>
</evidence>
<keyword evidence="2" id="KW-0479">Metal-binding</keyword>
<evidence type="ECO:0000313" key="9">
    <source>
        <dbReference type="RefSeq" id="XP_013381428.1"/>
    </source>
</evidence>
<evidence type="ECO:0000256" key="5">
    <source>
        <dbReference type="PROSITE-ProRule" id="PRU00024"/>
    </source>
</evidence>
<dbReference type="InterPro" id="IPR047153">
    <property type="entry name" value="TRIM45/56/19-like"/>
</dbReference>
<dbReference type="OrthoDB" id="10066958at2759"/>
<evidence type="ECO:0000259" key="6">
    <source>
        <dbReference type="PROSITE" id="PS50089"/>
    </source>
</evidence>
<dbReference type="PROSITE" id="PS00518">
    <property type="entry name" value="ZF_RING_1"/>
    <property type="match status" value="1"/>
</dbReference>
<proteinExistence type="predicted"/>
<dbReference type="GO" id="GO:0061630">
    <property type="term" value="F:ubiquitin protein ligase activity"/>
    <property type="evidence" value="ECO:0007669"/>
    <property type="project" value="TreeGrafter"/>
</dbReference>
<organism evidence="8 9">
    <name type="scientific">Lingula anatina</name>
    <name type="common">Brachiopod</name>
    <name type="synonym">Lingula unguis</name>
    <dbReference type="NCBI Taxonomy" id="7574"/>
    <lineage>
        <taxon>Eukaryota</taxon>
        <taxon>Metazoa</taxon>
        <taxon>Spiralia</taxon>
        <taxon>Lophotrochozoa</taxon>
        <taxon>Brachiopoda</taxon>
        <taxon>Linguliformea</taxon>
        <taxon>Lingulata</taxon>
        <taxon>Lingulida</taxon>
        <taxon>Linguloidea</taxon>
        <taxon>Lingulidae</taxon>
        <taxon>Lingula</taxon>
    </lineage>
</organism>